<dbReference type="CDD" id="cd03313">
    <property type="entry name" value="enolase"/>
    <property type="match status" value="1"/>
</dbReference>
<dbReference type="InterPro" id="IPR000504">
    <property type="entry name" value="RRM_dom"/>
</dbReference>
<accession>A0A9Q1N0P1</accession>
<evidence type="ECO:0000256" key="3">
    <source>
        <dbReference type="ARBA" id="ARBA00005031"/>
    </source>
</evidence>
<dbReference type="InterPro" id="IPR000571">
    <property type="entry name" value="Znf_CCCH"/>
</dbReference>
<dbReference type="SMART" id="SM01192">
    <property type="entry name" value="Enolase_C"/>
    <property type="match status" value="1"/>
</dbReference>
<dbReference type="GO" id="GO:0003677">
    <property type="term" value="F:DNA binding"/>
    <property type="evidence" value="ECO:0007669"/>
    <property type="project" value="UniProtKB-KW"/>
</dbReference>
<keyword evidence="7" id="KW-0507">mRNA processing</keyword>
<dbReference type="EMBL" id="JAJAGQ010000002">
    <property type="protein sequence ID" value="KAJ8570647.1"/>
    <property type="molecule type" value="Genomic_DNA"/>
</dbReference>
<keyword evidence="18" id="KW-0539">Nucleus</keyword>
<dbReference type="GO" id="GO:0004634">
    <property type="term" value="F:phosphopyruvate hydratase activity"/>
    <property type="evidence" value="ECO:0007669"/>
    <property type="project" value="UniProtKB-EC"/>
</dbReference>
<dbReference type="PROSITE" id="PS50102">
    <property type="entry name" value="RRM"/>
    <property type="match status" value="1"/>
</dbReference>
<dbReference type="InterPro" id="IPR020810">
    <property type="entry name" value="Enolase_C"/>
</dbReference>
<evidence type="ECO:0000256" key="9">
    <source>
        <dbReference type="ARBA" id="ARBA00022737"/>
    </source>
</evidence>
<comment type="caution">
    <text evidence="25">The sequence shown here is derived from an EMBL/GenBank/DDBJ whole genome shotgun (WGS) entry which is preliminary data.</text>
</comment>
<dbReference type="Gene3D" id="3.30.70.330">
    <property type="match status" value="1"/>
</dbReference>
<evidence type="ECO:0000256" key="6">
    <source>
        <dbReference type="ARBA" id="ARBA00012058"/>
    </source>
</evidence>
<keyword evidence="10 21" id="KW-0863">Zinc-finger</keyword>
<evidence type="ECO:0000256" key="18">
    <source>
        <dbReference type="ARBA" id="ARBA00023242"/>
    </source>
</evidence>
<evidence type="ECO:0000256" key="21">
    <source>
        <dbReference type="PROSITE-ProRule" id="PRU00723"/>
    </source>
</evidence>
<dbReference type="PANTHER" id="PTHR11902:SF1">
    <property type="entry name" value="ENOLASE"/>
    <property type="match status" value="1"/>
</dbReference>
<feature type="domain" description="C3H1-type" evidence="24">
    <location>
        <begin position="963"/>
        <end position="990"/>
    </location>
</feature>
<evidence type="ECO:0000256" key="8">
    <source>
        <dbReference type="ARBA" id="ARBA00022723"/>
    </source>
</evidence>
<evidence type="ECO:0000313" key="25">
    <source>
        <dbReference type="EMBL" id="KAJ8570647.1"/>
    </source>
</evidence>
<organism evidence="25 26">
    <name type="scientific">Anisodus acutangulus</name>
    <dbReference type="NCBI Taxonomy" id="402998"/>
    <lineage>
        <taxon>Eukaryota</taxon>
        <taxon>Viridiplantae</taxon>
        <taxon>Streptophyta</taxon>
        <taxon>Embryophyta</taxon>
        <taxon>Tracheophyta</taxon>
        <taxon>Spermatophyta</taxon>
        <taxon>Magnoliopsida</taxon>
        <taxon>eudicotyledons</taxon>
        <taxon>Gunneridae</taxon>
        <taxon>Pentapetalae</taxon>
        <taxon>asterids</taxon>
        <taxon>lamiids</taxon>
        <taxon>Solanales</taxon>
        <taxon>Solanaceae</taxon>
        <taxon>Solanoideae</taxon>
        <taxon>Hyoscyameae</taxon>
        <taxon>Anisodus</taxon>
    </lineage>
</organism>
<evidence type="ECO:0000259" key="24">
    <source>
        <dbReference type="PROSITE" id="PS50103"/>
    </source>
</evidence>
<keyword evidence="26" id="KW-1185">Reference proteome</keyword>
<dbReference type="Gene3D" id="3.20.20.120">
    <property type="entry name" value="Enolase-like C-terminal domain"/>
    <property type="match status" value="1"/>
</dbReference>
<evidence type="ECO:0000256" key="7">
    <source>
        <dbReference type="ARBA" id="ARBA00022664"/>
    </source>
</evidence>
<comment type="similarity">
    <text evidence="5">Belongs to the splicing factor SR family.</text>
</comment>
<dbReference type="InterPro" id="IPR036849">
    <property type="entry name" value="Enolase-like_C_sf"/>
</dbReference>
<feature type="compositionally biased region" description="Basic and acidic residues" evidence="22">
    <location>
        <begin position="1149"/>
        <end position="1171"/>
    </location>
</feature>
<sequence length="1171" mass="125914">MATIKSVKARQIFDSRGNPTVEVDVHLSDGVWARAAVPSGASTGIYQALELRDGGSDYLGKGVSKAVNNVNSIIAPSLIGKDPTDQTGIDNFMVHQLDGTQYEWGWCKQKLGANAILACVACSVQAGAAVKNIPLYEHIADLAGNKKLVLPVPAFNVINGGSHAGNKLAMQEFMILPVGASSFKEAMKMGCEVYHHLKVVIKKKYGQDATNVGDEGGFTPNIQENKEGLELLKTAIDKACYTGKVVIGMDVAASEFYGKDKTYDLNFKEEVTQRFVQVIRQYPIVSIEDPFDQDDWETYAKLTAEIGKKVQIVGDDLLVTNPKRVSKTIEGKACNALLLKVNQIGSVTESIEAVKMSKRAGWGVMTSHRSGETEDTFIADLSVGLSTGQIKTGAPCRSERLAKYNQRNLGQTPFMLEQASVYLLSLTKLDLVLLGEDEDEDGRSRRKGKAVVVEAVVAAIVSTAAGVDVAEVVLATTTADSEAPVSAATNDVVAAVSATVIMAVTDAEVDVVAETATTVKAAAGVVTATAFTVSAASVMSSDVVAAVVTPDPVAGLPTASDASGAESATDVPGVAPAAHNAAIVGVAAGAAVDTAGGADAETTTPDATAMEVLEAIGDAAGSSVAAAEASGAAAAVVQVVGVGTRDVGVGVGTAVVQVAATQDAASASGVAAAVSAHNAAAVAASASVVTANTAACAADSVDDGAALVVALDIGSLVTINQACDDIPSSGNERTDSEEEDEEEDDEEEDDEEECFDSDPEDQFGDNESDVKMEDDMEDDMEESYEEEMEGLYVRHVTPKYEEIIGEFAKENNRVMIMFDMTRVQRTEKDRVNCPFYFKIGACRHGDRCSRLHTKPSISPTLVLSNMYQRPDMITPGVDPQGQSLDPRQIQRHFEDFYEDLFEELSKYGEIENLNICDNLADHMVGNVYVQFREEDHAASALQNLTGRFYAGRPIIVDFSPVTDFREATCRQYEENVCNRGGYCNFMHLKKISRELRRQLFGKSSRRRHSRSRSRSPRDNRNYEERPHGGGGGGGGRGFGGRRGGGGGDRYHDRDRRPKSRSPGRRSGHSRSPGGRRNRSPIREGSEERRAKIEQWNREREEAGSGRNHGGSTRSRQEREDSAERRAKIEQWNREKEEAESAKYNNIDADNGRNDGGDHYGEQFDDDYPKQQ</sequence>
<reference evidence="26" key="1">
    <citation type="journal article" date="2023" name="Proc. Natl. Acad. Sci. U.S.A.">
        <title>Genomic and structural basis for evolution of tropane alkaloid biosynthesis.</title>
        <authorList>
            <person name="Wanga Y.-J."/>
            <person name="Taina T."/>
            <person name="Yua J.-Y."/>
            <person name="Lia J."/>
            <person name="Xua B."/>
            <person name="Chenc J."/>
            <person name="D'Auriad J.C."/>
            <person name="Huanga J.-P."/>
            <person name="Huanga S.-X."/>
        </authorList>
    </citation>
    <scope>NUCLEOTIDE SEQUENCE [LARGE SCALE GENOMIC DNA]</scope>
    <source>
        <strain evidence="26">cv. KIB-2019</strain>
    </source>
</reference>
<dbReference type="SMART" id="SM00361">
    <property type="entry name" value="RRM_1"/>
    <property type="match status" value="1"/>
</dbReference>
<dbReference type="InterPro" id="IPR020809">
    <property type="entry name" value="Enolase_CS"/>
</dbReference>
<dbReference type="PROSITE" id="PS00164">
    <property type="entry name" value="ENOLASE"/>
    <property type="match status" value="1"/>
</dbReference>
<keyword evidence="16" id="KW-0508">mRNA splicing</keyword>
<dbReference type="CDD" id="cd12539">
    <property type="entry name" value="RRM_U2AF35B"/>
    <property type="match status" value="1"/>
</dbReference>
<gene>
    <name evidence="25" type="ORF">K7X08_037619</name>
</gene>
<feature type="compositionally biased region" description="Acidic residues" evidence="22">
    <location>
        <begin position="735"/>
        <end position="767"/>
    </location>
</feature>
<dbReference type="InterPro" id="IPR000941">
    <property type="entry name" value="Enolase"/>
</dbReference>
<dbReference type="SUPFAM" id="SSF54826">
    <property type="entry name" value="Enolase N-terminal domain-like"/>
    <property type="match status" value="1"/>
</dbReference>
<protein>
    <recommendedName>
        <fullName evidence="6">phosphopyruvate hydratase</fullName>
        <ecNumber evidence="6">4.2.1.11</ecNumber>
    </recommendedName>
</protein>
<feature type="region of interest" description="Disordered" evidence="22">
    <location>
        <begin position="722"/>
        <end position="775"/>
    </location>
</feature>
<dbReference type="InterPro" id="IPR012677">
    <property type="entry name" value="Nucleotide-bd_a/b_plait_sf"/>
</dbReference>
<dbReference type="PROSITE" id="PS50103">
    <property type="entry name" value="ZF_C3H1"/>
    <property type="match status" value="2"/>
</dbReference>
<name>A0A9Q1N0P1_9SOLA</name>
<feature type="compositionally biased region" description="Basic and acidic residues" evidence="22">
    <location>
        <begin position="1114"/>
        <end position="1140"/>
    </location>
</feature>
<dbReference type="GO" id="GO:0008270">
    <property type="term" value="F:zinc ion binding"/>
    <property type="evidence" value="ECO:0007669"/>
    <property type="project" value="UniProtKB-KW"/>
</dbReference>
<feature type="domain" description="C3H1-type" evidence="24">
    <location>
        <begin position="827"/>
        <end position="855"/>
    </location>
</feature>
<dbReference type="InterPro" id="IPR029017">
    <property type="entry name" value="Enolase-like_N"/>
</dbReference>
<dbReference type="InterPro" id="IPR009145">
    <property type="entry name" value="U2AF_small"/>
</dbReference>
<evidence type="ECO:0000256" key="10">
    <source>
        <dbReference type="ARBA" id="ARBA00022771"/>
    </source>
</evidence>
<keyword evidence="12" id="KW-0460">Magnesium</keyword>
<evidence type="ECO:0000256" key="22">
    <source>
        <dbReference type="SAM" id="MobiDB-lite"/>
    </source>
</evidence>
<dbReference type="InterPro" id="IPR003954">
    <property type="entry name" value="RRM_euk-type"/>
</dbReference>
<keyword evidence="9" id="KW-0677">Repeat</keyword>
<dbReference type="OrthoDB" id="1739814at2759"/>
<dbReference type="SFLD" id="SFLDG00178">
    <property type="entry name" value="enolase"/>
    <property type="match status" value="1"/>
</dbReference>
<keyword evidence="14" id="KW-0238">DNA-binding</keyword>
<dbReference type="Gene3D" id="3.30.390.10">
    <property type="entry name" value="Enolase-like, N-terminal domain"/>
    <property type="match status" value="1"/>
</dbReference>
<evidence type="ECO:0000256" key="20">
    <source>
        <dbReference type="PROSITE-ProRule" id="PRU00176"/>
    </source>
</evidence>
<comment type="subcellular location">
    <subcellularLocation>
        <location evidence="2">Nucleus</location>
    </subcellularLocation>
</comment>
<feature type="compositionally biased region" description="Basic and acidic residues" evidence="22">
    <location>
        <begin position="1080"/>
        <end position="1103"/>
    </location>
</feature>
<dbReference type="FunFam" id="3.20.20.120:FF:000002">
    <property type="entry name" value="Enolase 1"/>
    <property type="match status" value="1"/>
</dbReference>
<keyword evidence="17" id="KW-0456">Lyase</keyword>
<dbReference type="GO" id="GO:0003723">
    <property type="term" value="F:RNA binding"/>
    <property type="evidence" value="ECO:0007669"/>
    <property type="project" value="UniProtKB-UniRule"/>
</dbReference>
<dbReference type="GO" id="GO:0000015">
    <property type="term" value="C:phosphopyruvate hydratase complex"/>
    <property type="evidence" value="ECO:0007669"/>
    <property type="project" value="InterPro"/>
</dbReference>
<evidence type="ECO:0000256" key="19">
    <source>
        <dbReference type="ARBA" id="ARBA00054989"/>
    </source>
</evidence>
<dbReference type="HAMAP" id="MF_00318">
    <property type="entry name" value="Enolase"/>
    <property type="match status" value="1"/>
</dbReference>
<dbReference type="Proteomes" id="UP001152561">
    <property type="component" value="Unassembled WGS sequence"/>
</dbReference>
<feature type="compositionally biased region" description="Basic and acidic residues" evidence="22">
    <location>
        <begin position="1015"/>
        <end position="1027"/>
    </location>
</feature>
<evidence type="ECO:0000256" key="15">
    <source>
        <dbReference type="ARBA" id="ARBA00023152"/>
    </source>
</evidence>
<dbReference type="SMART" id="SM00360">
    <property type="entry name" value="RRM"/>
    <property type="match status" value="1"/>
</dbReference>
<feature type="compositionally biased region" description="Basic residues" evidence="22">
    <location>
        <begin position="1056"/>
        <end position="1079"/>
    </location>
</feature>
<feature type="region of interest" description="Disordered" evidence="22">
    <location>
        <begin position="997"/>
        <end position="1171"/>
    </location>
</feature>
<comment type="function">
    <text evidence="19">Necessary for the splicing of pre-mRNA. Probably active at the 3' splice sites.</text>
</comment>
<evidence type="ECO:0000256" key="17">
    <source>
        <dbReference type="ARBA" id="ARBA00023239"/>
    </source>
</evidence>
<evidence type="ECO:0000256" key="16">
    <source>
        <dbReference type="ARBA" id="ARBA00023187"/>
    </source>
</evidence>
<dbReference type="SMART" id="SM01193">
    <property type="entry name" value="Enolase_N"/>
    <property type="match status" value="1"/>
</dbReference>
<evidence type="ECO:0000313" key="26">
    <source>
        <dbReference type="Proteomes" id="UP001152561"/>
    </source>
</evidence>
<dbReference type="GO" id="GO:0089701">
    <property type="term" value="C:U2AF complex"/>
    <property type="evidence" value="ECO:0007669"/>
    <property type="project" value="InterPro"/>
</dbReference>
<dbReference type="Pfam" id="PF03952">
    <property type="entry name" value="Enolase_N"/>
    <property type="match status" value="1"/>
</dbReference>
<feature type="compositionally biased region" description="Gly residues" evidence="22">
    <location>
        <begin position="1028"/>
        <end position="1047"/>
    </location>
</feature>
<comment type="similarity">
    <text evidence="4">Belongs to the enolase family.</text>
</comment>
<dbReference type="GO" id="GO:0006096">
    <property type="term" value="P:glycolytic process"/>
    <property type="evidence" value="ECO:0007669"/>
    <property type="project" value="UniProtKB-KW"/>
</dbReference>
<dbReference type="AlphaFoldDB" id="A0A9Q1N0P1"/>
<dbReference type="SFLD" id="SFLDS00001">
    <property type="entry name" value="Enolase"/>
    <property type="match status" value="1"/>
</dbReference>
<dbReference type="SFLD" id="SFLDF00002">
    <property type="entry name" value="enolase"/>
    <property type="match status" value="1"/>
</dbReference>
<keyword evidence="13 20" id="KW-0694">RNA-binding</keyword>
<dbReference type="EC" id="4.2.1.11" evidence="6"/>
<evidence type="ECO:0000256" key="12">
    <source>
        <dbReference type="ARBA" id="ARBA00022842"/>
    </source>
</evidence>
<keyword evidence="11 21" id="KW-0862">Zinc</keyword>
<dbReference type="NCBIfam" id="TIGR01060">
    <property type="entry name" value="eno"/>
    <property type="match status" value="1"/>
</dbReference>
<comment type="cofactor">
    <cofactor evidence="1">
        <name>Mg(2+)</name>
        <dbReference type="ChEBI" id="CHEBI:18420"/>
    </cofactor>
</comment>
<dbReference type="InterPro" id="IPR020811">
    <property type="entry name" value="Enolase_N"/>
</dbReference>
<keyword evidence="8 21" id="KW-0479">Metal-binding</keyword>
<dbReference type="PRINTS" id="PR01848">
    <property type="entry name" value="U2AUXFACTOR"/>
</dbReference>
<dbReference type="Pfam" id="PF00642">
    <property type="entry name" value="zf-CCCH"/>
    <property type="match status" value="1"/>
</dbReference>
<dbReference type="Pfam" id="PF00076">
    <property type="entry name" value="RRM_1"/>
    <property type="match status" value="1"/>
</dbReference>
<feature type="compositionally biased region" description="Basic residues" evidence="22">
    <location>
        <begin position="1003"/>
        <end position="1014"/>
    </location>
</feature>
<evidence type="ECO:0000256" key="14">
    <source>
        <dbReference type="ARBA" id="ARBA00023125"/>
    </source>
</evidence>
<feature type="zinc finger region" description="C3H1-type" evidence="21">
    <location>
        <begin position="963"/>
        <end position="990"/>
    </location>
</feature>
<dbReference type="PANTHER" id="PTHR11902">
    <property type="entry name" value="ENOLASE"/>
    <property type="match status" value="1"/>
</dbReference>
<dbReference type="SUPFAM" id="SSF54928">
    <property type="entry name" value="RNA-binding domain, RBD"/>
    <property type="match status" value="1"/>
</dbReference>
<evidence type="ECO:0000256" key="11">
    <source>
        <dbReference type="ARBA" id="ARBA00022833"/>
    </source>
</evidence>
<dbReference type="GO" id="GO:0000398">
    <property type="term" value="P:mRNA splicing, via spliceosome"/>
    <property type="evidence" value="ECO:0007669"/>
    <property type="project" value="InterPro"/>
</dbReference>
<evidence type="ECO:0000259" key="23">
    <source>
        <dbReference type="PROSITE" id="PS50102"/>
    </source>
</evidence>
<dbReference type="FunFam" id="3.30.70.330:FF:000122">
    <property type="entry name" value="Splicing factor U2AF small subunit"/>
    <property type="match status" value="1"/>
</dbReference>
<evidence type="ECO:0000256" key="2">
    <source>
        <dbReference type="ARBA" id="ARBA00004123"/>
    </source>
</evidence>
<proteinExistence type="inferred from homology"/>
<keyword evidence="15" id="KW-0324">Glycolysis</keyword>
<dbReference type="GO" id="GO:0000287">
    <property type="term" value="F:magnesium ion binding"/>
    <property type="evidence" value="ECO:0007669"/>
    <property type="project" value="InterPro"/>
</dbReference>
<dbReference type="InterPro" id="IPR035979">
    <property type="entry name" value="RBD_domain_sf"/>
</dbReference>
<dbReference type="SMART" id="SM00356">
    <property type="entry name" value="ZnF_C3H1"/>
    <property type="match status" value="2"/>
</dbReference>
<evidence type="ECO:0000256" key="5">
    <source>
        <dbReference type="ARBA" id="ARBA00010269"/>
    </source>
</evidence>
<evidence type="ECO:0000256" key="4">
    <source>
        <dbReference type="ARBA" id="ARBA00009604"/>
    </source>
</evidence>
<feature type="domain" description="RRM" evidence="23">
    <location>
        <begin position="859"/>
        <end position="961"/>
    </location>
</feature>
<evidence type="ECO:0000256" key="1">
    <source>
        <dbReference type="ARBA" id="ARBA00001946"/>
    </source>
</evidence>
<evidence type="ECO:0000256" key="13">
    <source>
        <dbReference type="ARBA" id="ARBA00022884"/>
    </source>
</evidence>
<dbReference type="Pfam" id="PF00113">
    <property type="entry name" value="Enolase_C"/>
    <property type="match status" value="1"/>
</dbReference>
<feature type="zinc finger region" description="C3H1-type" evidence="21">
    <location>
        <begin position="827"/>
        <end position="855"/>
    </location>
</feature>
<dbReference type="SUPFAM" id="SSF51604">
    <property type="entry name" value="Enolase C-terminal domain-like"/>
    <property type="match status" value="1"/>
</dbReference>
<dbReference type="GO" id="GO:0048573">
    <property type="term" value="P:photoperiodism, flowering"/>
    <property type="evidence" value="ECO:0007669"/>
    <property type="project" value="UniProtKB-ARBA"/>
</dbReference>
<comment type="pathway">
    <text evidence="3">Carbohydrate degradation; glycolysis; pyruvate from D-glyceraldehyde 3-phosphate: step 4/5.</text>
</comment>